<gene>
    <name evidence="1" type="ORF">METZ01_LOCUS103409</name>
</gene>
<proteinExistence type="predicted"/>
<dbReference type="SUPFAM" id="SSF48695">
    <property type="entry name" value="Multiheme cytochromes"/>
    <property type="match status" value="1"/>
</dbReference>
<dbReference type="AlphaFoldDB" id="A0A381WDH6"/>
<organism evidence="1">
    <name type="scientific">marine metagenome</name>
    <dbReference type="NCBI Taxonomy" id="408172"/>
    <lineage>
        <taxon>unclassified sequences</taxon>
        <taxon>metagenomes</taxon>
        <taxon>ecological metagenomes</taxon>
    </lineage>
</organism>
<feature type="non-terminal residue" evidence="1">
    <location>
        <position position="292"/>
    </location>
</feature>
<evidence type="ECO:0000313" key="1">
    <source>
        <dbReference type="EMBL" id="SVA50555.1"/>
    </source>
</evidence>
<dbReference type="Gene3D" id="1.10.1130.10">
    <property type="entry name" value="Flavocytochrome C3, Chain A"/>
    <property type="match status" value="1"/>
</dbReference>
<dbReference type="EMBL" id="UINC01011455">
    <property type="protein sequence ID" value="SVA50555.1"/>
    <property type="molecule type" value="Genomic_DNA"/>
</dbReference>
<dbReference type="InterPro" id="IPR036280">
    <property type="entry name" value="Multihaem_cyt_sf"/>
</dbReference>
<accession>A0A381WDH6</accession>
<protein>
    <submittedName>
        <fullName evidence="1">Uncharacterized protein</fullName>
    </submittedName>
</protein>
<sequence length="292" mass="31880">MQAQEQAFFHTSDQCIACHSGMVAQSGQDISIGYTWRASMMANSARDPYWQAGVRREVMDHPEAQAAIEDTCSTCHMPMARFHAANSGTGMGTVFENLSSGNNLALDGVSCAVRHQIRSDNLGDESSFTGGFVIDTDQVLGERQIFGPHSVDIGRQAVMQSAGQFIPTEGSHVQQSELCATCHTLFTESLNEAGEEVGLLPEQVPYHEWLQSEYRSTRSCQSCHMPELVEDAPISSVLGQPRPAFSQHIFRGGNAFMLGLLNKYRGELGVTALPQELEATVQSTRAFLSTET</sequence>
<reference evidence="1" key="1">
    <citation type="submission" date="2018-05" db="EMBL/GenBank/DDBJ databases">
        <authorList>
            <person name="Lanie J.A."/>
            <person name="Ng W.-L."/>
            <person name="Kazmierczak K.M."/>
            <person name="Andrzejewski T.M."/>
            <person name="Davidsen T.M."/>
            <person name="Wayne K.J."/>
            <person name="Tettelin H."/>
            <person name="Glass J.I."/>
            <person name="Rusch D."/>
            <person name="Podicherti R."/>
            <person name="Tsui H.-C.T."/>
            <person name="Winkler M.E."/>
        </authorList>
    </citation>
    <scope>NUCLEOTIDE SEQUENCE</scope>
</reference>
<name>A0A381WDH6_9ZZZZ</name>